<protein>
    <submittedName>
        <fullName evidence="1">Uncharacterized protein</fullName>
    </submittedName>
</protein>
<keyword evidence="2" id="KW-1185">Reference proteome</keyword>
<organism evidence="1 2">
    <name type="scientific">Microlunatus parietis</name>
    <dbReference type="NCBI Taxonomy" id="682979"/>
    <lineage>
        <taxon>Bacteria</taxon>
        <taxon>Bacillati</taxon>
        <taxon>Actinomycetota</taxon>
        <taxon>Actinomycetes</taxon>
        <taxon>Propionibacteriales</taxon>
        <taxon>Propionibacteriaceae</taxon>
        <taxon>Microlunatus</taxon>
    </lineage>
</organism>
<dbReference type="EMBL" id="JACCBU010000001">
    <property type="protein sequence ID" value="NYE74243.1"/>
    <property type="molecule type" value="Genomic_DNA"/>
</dbReference>
<dbReference type="Proteomes" id="UP000569914">
    <property type="component" value="Unassembled WGS sequence"/>
</dbReference>
<evidence type="ECO:0000313" key="2">
    <source>
        <dbReference type="Proteomes" id="UP000569914"/>
    </source>
</evidence>
<dbReference type="RefSeq" id="WP_179756411.1">
    <property type="nucleotide sequence ID" value="NZ_JACCBU010000001.1"/>
</dbReference>
<comment type="caution">
    <text evidence="1">The sequence shown here is derived from an EMBL/GenBank/DDBJ whole genome shotgun (WGS) entry which is preliminary data.</text>
</comment>
<proteinExistence type="predicted"/>
<evidence type="ECO:0000313" key="1">
    <source>
        <dbReference type="EMBL" id="NYE74243.1"/>
    </source>
</evidence>
<name>A0A7Y9ICT4_9ACTN</name>
<sequence>MTTTWNEYWARVGSEEWLAAKALLELSPAVRRDASLWLLAVGDDRRDPWQAWVDDVDTRGRGWSSTERRLYAIVASLTTGRLLDLSTIANLGSWETAAWAILVDWGTGGNNREYPGRARVVAR</sequence>
<reference evidence="1 2" key="1">
    <citation type="submission" date="2020-07" db="EMBL/GenBank/DDBJ databases">
        <title>Sequencing the genomes of 1000 actinobacteria strains.</title>
        <authorList>
            <person name="Klenk H.-P."/>
        </authorList>
    </citation>
    <scope>NUCLEOTIDE SEQUENCE [LARGE SCALE GENOMIC DNA]</scope>
    <source>
        <strain evidence="1 2">DSM 22083</strain>
    </source>
</reference>
<dbReference type="AlphaFoldDB" id="A0A7Y9ICT4"/>
<gene>
    <name evidence="1" type="ORF">BKA15_005572</name>
</gene>
<accession>A0A7Y9ICT4</accession>